<dbReference type="InterPro" id="IPR011042">
    <property type="entry name" value="6-blade_b-propeller_TolB-like"/>
</dbReference>
<dbReference type="SUPFAM" id="SSF101898">
    <property type="entry name" value="NHL repeat"/>
    <property type="match status" value="1"/>
</dbReference>
<dbReference type="Gene3D" id="2.120.10.30">
    <property type="entry name" value="TolB, C-terminal domain"/>
    <property type="match status" value="1"/>
</dbReference>
<sequence length="389" mass="44050">MASEPLSERLCEPCKEGKKDVKARTLCYECHVLLCEPCSDYHQRLKSTKDHHLVDLVPFIKKSPSRNEPSTSKQKPSTFREDKLTSDFLKTFTIRDDTVLYHGAQVAMESTSVTSKPEKPTVYKKADQTRLRATKCLEFSVKRLGNKENVDVKGVLCVSDKVVVVDRNNNELKLFNKNGAYLSFIELKDYTFGITYVHDSTFATCGLGNTVFLWKVRGMTIVNVDVSYLVNPPAHGIHYNGTYYCVVHNWNNLITILNRHGRQVRKIILKEACGNKFKFGHDIHMDSETNNIYVPCHNEHGVLCTTIDGKALWFTPLSSPGGITEIQGTLCVVGHGSRYLYMITKVGENVGKLNDLDGKPGYVYYGLDGRLYVSYNSYNEISVYTITLW</sequence>
<keyword evidence="1" id="KW-0862">Zinc</keyword>
<evidence type="ECO:0000256" key="1">
    <source>
        <dbReference type="PROSITE-ProRule" id="PRU00024"/>
    </source>
</evidence>
<proteinExistence type="predicted"/>
<dbReference type="PROSITE" id="PS50119">
    <property type="entry name" value="ZF_BBOX"/>
    <property type="match status" value="1"/>
</dbReference>
<dbReference type="EMBL" id="VSWD01000001">
    <property type="protein sequence ID" value="KAK3108501.1"/>
    <property type="molecule type" value="Genomic_DNA"/>
</dbReference>
<evidence type="ECO:0000313" key="3">
    <source>
        <dbReference type="EMBL" id="KAK3108501.1"/>
    </source>
</evidence>
<dbReference type="Proteomes" id="UP001186944">
    <property type="component" value="Unassembled WGS sequence"/>
</dbReference>
<protein>
    <recommendedName>
        <fullName evidence="2">B box-type domain-containing protein</fullName>
    </recommendedName>
</protein>
<keyword evidence="4" id="KW-1185">Reference proteome</keyword>
<reference evidence="3" key="1">
    <citation type="submission" date="2019-08" db="EMBL/GenBank/DDBJ databases">
        <title>The improved chromosome-level genome for the pearl oyster Pinctada fucata martensii using PacBio sequencing and Hi-C.</title>
        <authorList>
            <person name="Zheng Z."/>
        </authorList>
    </citation>
    <scope>NUCLEOTIDE SEQUENCE</scope>
    <source>
        <strain evidence="3">ZZ-2019</strain>
        <tissue evidence="3">Adductor muscle</tissue>
    </source>
</reference>
<comment type="caution">
    <text evidence="3">The sequence shown here is derived from an EMBL/GenBank/DDBJ whole genome shotgun (WGS) entry which is preliminary data.</text>
</comment>
<dbReference type="InterPro" id="IPR000315">
    <property type="entry name" value="Znf_B-box"/>
</dbReference>
<feature type="domain" description="B box-type" evidence="2">
    <location>
        <begin position="6"/>
        <end position="56"/>
    </location>
</feature>
<keyword evidence="1" id="KW-0479">Metal-binding</keyword>
<gene>
    <name evidence="3" type="ORF">FSP39_009334</name>
</gene>
<organism evidence="3 4">
    <name type="scientific">Pinctada imbricata</name>
    <name type="common">Atlantic pearl-oyster</name>
    <name type="synonym">Pinctada martensii</name>
    <dbReference type="NCBI Taxonomy" id="66713"/>
    <lineage>
        <taxon>Eukaryota</taxon>
        <taxon>Metazoa</taxon>
        <taxon>Spiralia</taxon>
        <taxon>Lophotrochozoa</taxon>
        <taxon>Mollusca</taxon>
        <taxon>Bivalvia</taxon>
        <taxon>Autobranchia</taxon>
        <taxon>Pteriomorphia</taxon>
        <taxon>Pterioida</taxon>
        <taxon>Pterioidea</taxon>
        <taxon>Pteriidae</taxon>
        <taxon>Pinctada</taxon>
    </lineage>
</organism>
<keyword evidence="1" id="KW-0863">Zinc-finger</keyword>
<evidence type="ECO:0000259" key="2">
    <source>
        <dbReference type="PROSITE" id="PS50119"/>
    </source>
</evidence>
<evidence type="ECO:0000313" key="4">
    <source>
        <dbReference type="Proteomes" id="UP001186944"/>
    </source>
</evidence>
<dbReference type="GO" id="GO:0008270">
    <property type="term" value="F:zinc ion binding"/>
    <property type="evidence" value="ECO:0007669"/>
    <property type="project" value="UniProtKB-KW"/>
</dbReference>
<accession>A0AA88YUX2</accession>
<name>A0AA88YUX2_PINIB</name>
<dbReference type="AlphaFoldDB" id="A0AA88YUX2"/>